<keyword evidence="3 10" id="KW-0255">Endonuclease</keyword>
<proteinExistence type="inferred from homology"/>
<dbReference type="GO" id="GO:0046872">
    <property type="term" value="F:metal ion binding"/>
    <property type="evidence" value="ECO:0007669"/>
    <property type="project" value="UniProtKB-UniRule"/>
</dbReference>
<dbReference type="PANTHER" id="PTHR34353">
    <property type="entry name" value="CRISPR-ASSOCIATED ENDONUCLEASE CAS1 1"/>
    <property type="match status" value="1"/>
</dbReference>
<dbReference type="Proteomes" id="UP000295066">
    <property type="component" value="Unassembled WGS sequence"/>
</dbReference>
<comment type="cofactor">
    <cofactor evidence="10">
        <name>Mg(2+)</name>
        <dbReference type="ChEBI" id="CHEBI:18420"/>
    </cofactor>
    <cofactor evidence="10">
        <name>Mn(2+)</name>
        <dbReference type="ChEBI" id="CHEBI:29035"/>
    </cofactor>
</comment>
<dbReference type="InterPro" id="IPR042211">
    <property type="entry name" value="CRISPR-assoc_Cas1_N"/>
</dbReference>
<dbReference type="InterPro" id="IPR042206">
    <property type="entry name" value="CRISPR-assoc_Cas1_C"/>
</dbReference>
<keyword evidence="7 10" id="KW-0238">DNA-binding</keyword>
<keyword evidence="1 10" id="KW-0540">Nuclease</keyword>
<keyword evidence="4 10" id="KW-0378">Hydrolase</keyword>
<evidence type="ECO:0000256" key="2">
    <source>
        <dbReference type="ARBA" id="ARBA00022723"/>
    </source>
</evidence>
<dbReference type="EMBL" id="SORI01000003">
    <property type="protein sequence ID" value="TDY62981.1"/>
    <property type="molecule type" value="Genomic_DNA"/>
</dbReference>
<feature type="binding site" evidence="10">
    <location>
        <position position="233"/>
    </location>
    <ligand>
        <name>Mn(2+)</name>
        <dbReference type="ChEBI" id="CHEBI:29035"/>
    </ligand>
</feature>
<evidence type="ECO:0000313" key="11">
    <source>
        <dbReference type="EMBL" id="TDY62981.1"/>
    </source>
</evidence>
<dbReference type="OrthoDB" id="9803119at2"/>
<comment type="caution">
    <text evidence="11">The sequence shown here is derived from an EMBL/GenBank/DDBJ whole genome shotgun (WGS) entry which is preliminary data.</text>
</comment>
<dbReference type="GO" id="GO:0051607">
    <property type="term" value="P:defense response to virus"/>
    <property type="evidence" value="ECO:0007669"/>
    <property type="project" value="UniProtKB-UniRule"/>
</dbReference>
<sequence length="342" mass="38553">MKRILNTLFVTTQGAWLSQDGENVVVHLDRQTSKKFPLHLFESIVCFGRVNATGPLMGFCGRKGIPISFLSENGRFLARVDGPVRGNVLLRRQQYRVADNNEGTLSIAKSVLIGKIGNSRAVLMRTARDNPDRDMHPLTDAVRYLSGQVEELKRVGNLEAMRGLEGDAAQCYFGAFDNMILNQKESFQFTGRSRRPPLDRVNAMLSFVYSMLAHDIASALEGVGLDPAVGFLHKERPGRPSLALDIMEEFRSWLADRLVLSLINLNQVRADGFVITESGAVIMDEEVRKTVISAWQKRKQDELTHPFLGEKIQIGLLPHMQARLLARHIRGELEVYPPYQWR</sequence>
<keyword evidence="2 10" id="KW-0479">Metal-binding</keyword>
<dbReference type="HAMAP" id="MF_01470">
    <property type="entry name" value="Cas1"/>
    <property type="match status" value="1"/>
</dbReference>
<keyword evidence="8 10" id="KW-0464">Manganese</keyword>
<keyword evidence="12" id="KW-1185">Reference proteome</keyword>
<dbReference type="CDD" id="cd09721">
    <property type="entry name" value="Cas1_I-C"/>
    <property type="match status" value="1"/>
</dbReference>
<evidence type="ECO:0000256" key="7">
    <source>
        <dbReference type="ARBA" id="ARBA00023125"/>
    </source>
</evidence>
<evidence type="ECO:0000256" key="3">
    <source>
        <dbReference type="ARBA" id="ARBA00022759"/>
    </source>
</evidence>
<dbReference type="GO" id="GO:0016787">
    <property type="term" value="F:hydrolase activity"/>
    <property type="evidence" value="ECO:0007669"/>
    <property type="project" value="UniProtKB-KW"/>
</dbReference>
<evidence type="ECO:0000256" key="10">
    <source>
        <dbReference type="HAMAP-Rule" id="MF_01470"/>
    </source>
</evidence>
<comment type="function">
    <text evidence="10">CRISPR (clustered regularly interspaced short palindromic repeat), is an adaptive immune system that provides protection against mobile genetic elements (viruses, transposable elements and conjugative plasmids). CRISPR clusters contain spacers, sequences complementary to antecedent mobile elements, and target invading nucleic acids. CRISPR clusters are transcribed and processed into CRISPR RNA (crRNA). Acts as a dsDNA endonuclease. Involved in the integration of spacer DNA into the CRISPR cassette.</text>
</comment>
<name>A0A4V3HGX1_9BACT</name>
<dbReference type="InterPro" id="IPR050646">
    <property type="entry name" value="Cas1"/>
</dbReference>
<dbReference type="InterPro" id="IPR002729">
    <property type="entry name" value="CRISPR-assoc_Cas1"/>
</dbReference>
<dbReference type="GO" id="GO:0004520">
    <property type="term" value="F:DNA endonuclease activity"/>
    <property type="evidence" value="ECO:0007669"/>
    <property type="project" value="InterPro"/>
</dbReference>
<dbReference type="Gene3D" id="1.20.120.920">
    <property type="entry name" value="CRISPR-associated endonuclease Cas1, C-terminal domain"/>
    <property type="match status" value="1"/>
</dbReference>
<dbReference type="GO" id="GO:0003677">
    <property type="term" value="F:DNA binding"/>
    <property type="evidence" value="ECO:0007669"/>
    <property type="project" value="UniProtKB-KW"/>
</dbReference>
<organism evidence="11 12">
    <name type="scientific">Aminivibrio pyruvatiphilus</name>
    <dbReference type="NCBI Taxonomy" id="1005740"/>
    <lineage>
        <taxon>Bacteria</taxon>
        <taxon>Thermotogati</taxon>
        <taxon>Synergistota</taxon>
        <taxon>Synergistia</taxon>
        <taxon>Synergistales</taxon>
        <taxon>Aminobacteriaceae</taxon>
        <taxon>Aminivibrio</taxon>
    </lineage>
</organism>
<dbReference type="Gene3D" id="3.100.10.20">
    <property type="entry name" value="CRISPR-associated endonuclease Cas1, N-terminal domain"/>
    <property type="match status" value="1"/>
</dbReference>
<dbReference type="EC" id="3.1.-.-" evidence="10"/>
<evidence type="ECO:0000256" key="1">
    <source>
        <dbReference type="ARBA" id="ARBA00022722"/>
    </source>
</evidence>
<dbReference type="NCBIfam" id="TIGR03640">
    <property type="entry name" value="cas1_DVULG"/>
    <property type="match status" value="1"/>
</dbReference>
<comment type="subunit">
    <text evidence="9 10">Homodimer, forms a heterotetramer with a Cas2 homodimer.</text>
</comment>
<accession>A0A4V3HGX1</accession>
<dbReference type="GO" id="GO:0043571">
    <property type="term" value="P:maintenance of CRISPR repeat elements"/>
    <property type="evidence" value="ECO:0007669"/>
    <property type="project" value="UniProtKB-UniRule"/>
</dbReference>
<evidence type="ECO:0000256" key="6">
    <source>
        <dbReference type="ARBA" id="ARBA00023118"/>
    </source>
</evidence>
<feature type="binding site" evidence="10">
    <location>
        <position position="248"/>
    </location>
    <ligand>
        <name>Mn(2+)</name>
        <dbReference type="ChEBI" id="CHEBI:29035"/>
    </ligand>
</feature>
<reference evidence="11 12" key="1">
    <citation type="submission" date="2019-03" db="EMBL/GenBank/DDBJ databases">
        <title>Genomic Encyclopedia of Type Strains, Phase IV (KMG-IV): sequencing the most valuable type-strain genomes for metagenomic binning, comparative biology and taxonomic classification.</title>
        <authorList>
            <person name="Goeker M."/>
        </authorList>
    </citation>
    <scope>NUCLEOTIDE SEQUENCE [LARGE SCALE GENOMIC DNA]</scope>
    <source>
        <strain evidence="11 12">DSM 25964</strain>
    </source>
</reference>
<evidence type="ECO:0000256" key="5">
    <source>
        <dbReference type="ARBA" id="ARBA00022842"/>
    </source>
</evidence>
<comment type="similarity">
    <text evidence="10">Belongs to the CRISPR-associated endonuclease Cas1 family.</text>
</comment>
<dbReference type="PANTHER" id="PTHR34353:SF2">
    <property type="entry name" value="CRISPR-ASSOCIATED ENDONUCLEASE CAS1 1"/>
    <property type="match status" value="1"/>
</dbReference>
<gene>
    <name evidence="10" type="primary">cas1</name>
    <name evidence="11" type="ORF">C8D99_103201</name>
</gene>
<evidence type="ECO:0000256" key="8">
    <source>
        <dbReference type="ARBA" id="ARBA00023211"/>
    </source>
</evidence>
<keyword evidence="6 10" id="KW-0051">Antiviral defense</keyword>
<evidence type="ECO:0000256" key="9">
    <source>
        <dbReference type="ARBA" id="ARBA00038592"/>
    </source>
</evidence>
<evidence type="ECO:0000256" key="4">
    <source>
        <dbReference type="ARBA" id="ARBA00022801"/>
    </source>
</evidence>
<dbReference type="NCBIfam" id="TIGR00287">
    <property type="entry name" value="cas1"/>
    <property type="match status" value="1"/>
</dbReference>
<feature type="binding site" evidence="10">
    <location>
        <position position="165"/>
    </location>
    <ligand>
        <name>Mn(2+)</name>
        <dbReference type="ChEBI" id="CHEBI:29035"/>
    </ligand>
</feature>
<dbReference type="InterPro" id="IPR019856">
    <property type="entry name" value="CRISPR-assoc_Cas1_DVULG"/>
</dbReference>
<protein>
    <recommendedName>
        <fullName evidence="10">CRISPR-associated endonuclease Cas1</fullName>
        <ecNumber evidence="10">3.1.-.-</ecNumber>
    </recommendedName>
</protein>
<dbReference type="Pfam" id="PF01867">
    <property type="entry name" value="Cas_Cas1"/>
    <property type="match status" value="1"/>
</dbReference>
<dbReference type="AlphaFoldDB" id="A0A4V3HGX1"/>
<evidence type="ECO:0000313" key="12">
    <source>
        <dbReference type="Proteomes" id="UP000295066"/>
    </source>
</evidence>
<keyword evidence="5 10" id="KW-0460">Magnesium</keyword>